<comment type="function">
    <text evidence="11">Catalytic subunit of the glycosylphosphatidylinositol-mannosyltransferase I complex which catalyzes the transfer of the first mannose, via an alpha-1,4 bond from a dolichol-phosphate-mannose (Dol-P-Man) to the glucosaminyl acyl phosphatidylinositol (GlcN-(acyl)PI) intermediate to generate alpha-D-Man-(1-&gt;4)-alpha-D-GlcN-(1-&gt;6)-(1-radyl,2-acyl-sn-glycero-3-phospho)-2-acyl-inositol and participates in the sixth step of the glycosylphosphatidylinositol-anchor biosynthesis.</text>
</comment>
<keyword evidence="8 11" id="KW-0256">Endoplasmic reticulum</keyword>
<evidence type="ECO:0000256" key="3">
    <source>
        <dbReference type="ARBA" id="ARBA00011071"/>
    </source>
</evidence>
<keyword evidence="6 11" id="KW-0808">Transferase</keyword>
<evidence type="ECO:0000256" key="8">
    <source>
        <dbReference type="ARBA" id="ARBA00022824"/>
    </source>
</evidence>
<dbReference type="Proteomes" id="UP000816034">
    <property type="component" value="Unassembled WGS sequence"/>
</dbReference>
<comment type="subcellular location">
    <subcellularLocation>
        <location evidence="1 11">Endoplasmic reticulum membrane</location>
        <topology evidence="1 11">Multi-pass membrane protein</topology>
    </subcellularLocation>
</comment>
<organism evidence="12 13">
    <name type="scientific">Naegleria lovaniensis</name>
    <name type="common">Amoeba</name>
    <dbReference type="NCBI Taxonomy" id="51637"/>
    <lineage>
        <taxon>Eukaryota</taxon>
        <taxon>Discoba</taxon>
        <taxon>Heterolobosea</taxon>
        <taxon>Tetramitia</taxon>
        <taxon>Eutetramitia</taxon>
        <taxon>Vahlkampfiidae</taxon>
        <taxon>Naegleria</taxon>
    </lineage>
</organism>
<feature type="transmembrane region" description="Helical" evidence="11">
    <location>
        <begin position="197"/>
        <end position="214"/>
    </location>
</feature>
<feature type="transmembrane region" description="Helical" evidence="11">
    <location>
        <begin position="226"/>
        <end position="248"/>
    </location>
</feature>
<dbReference type="PANTHER" id="PTHR12886:SF0">
    <property type="entry name" value="GPI MANNOSYLTRANSFERASE 1"/>
    <property type="match status" value="1"/>
</dbReference>
<evidence type="ECO:0000256" key="6">
    <source>
        <dbReference type="ARBA" id="ARBA00022679"/>
    </source>
</evidence>
<gene>
    <name evidence="12" type="ORF">C9374_000319</name>
</gene>
<comment type="similarity">
    <text evidence="3 11">Belongs to the PIGM family.</text>
</comment>
<keyword evidence="10 11" id="KW-0472">Membrane</keyword>
<keyword evidence="13" id="KW-1185">Reference proteome</keyword>
<feature type="transmembrane region" description="Helical" evidence="11">
    <location>
        <begin position="401"/>
        <end position="419"/>
    </location>
</feature>
<dbReference type="GO" id="GO:0005789">
    <property type="term" value="C:endoplasmic reticulum membrane"/>
    <property type="evidence" value="ECO:0007669"/>
    <property type="project" value="UniProtKB-SubCell"/>
</dbReference>
<feature type="transmembrane region" description="Helical" evidence="11">
    <location>
        <begin position="27"/>
        <end position="45"/>
    </location>
</feature>
<evidence type="ECO:0000256" key="11">
    <source>
        <dbReference type="RuleBase" id="RU365064"/>
    </source>
</evidence>
<keyword evidence="9 11" id="KW-1133">Transmembrane helix</keyword>
<name>A0AA88GU17_NAELO</name>
<evidence type="ECO:0000256" key="1">
    <source>
        <dbReference type="ARBA" id="ARBA00004477"/>
    </source>
</evidence>
<keyword evidence="5 11" id="KW-0328">Glycosyltransferase</keyword>
<dbReference type="GO" id="GO:0004376">
    <property type="term" value="F:GPI mannosyltransferase activity"/>
    <property type="evidence" value="ECO:0007669"/>
    <property type="project" value="InterPro"/>
</dbReference>
<dbReference type="EC" id="2.4.1.-" evidence="11"/>
<dbReference type="GeneID" id="68092781"/>
<evidence type="ECO:0000313" key="13">
    <source>
        <dbReference type="Proteomes" id="UP000816034"/>
    </source>
</evidence>
<dbReference type="InterPro" id="IPR007704">
    <property type="entry name" value="PIG-M"/>
</dbReference>
<accession>A0AA88GU17</accession>
<dbReference type="RefSeq" id="XP_044552872.1">
    <property type="nucleotide sequence ID" value="XM_044692690.1"/>
</dbReference>
<feature type="transmembrane region" description="Helical" evidence="11">
    <location>
        <begin position="366"/>
        <end position="389"/>
    </location>
</feature>
<comment type="caution">
    <text evidence="12">The sequence shown here is derived from an EMBL/GenBank/DDBJ whole genome shotgun (WGS) entry which is preliminary data.</text>
</comment>
<evidence type="ECO:0000256" key="9">
    <source>
        <dbReference type="ARBA" id="ARBA00022989"/>
    </source>
</evidence>
<feature type="transmembrane region" description="Helical" evidence="11">
    <location>
        <begin position="138"/>
        <end position="154"/>
    </location>
</feature>
<evidence type="ECO:0000256" key="4">
    <source>
        <dbReference type="ARBA" id="ARBA00022502"/>
    </source>
</evidence>
<feature type="transmembrane region" description="Helical" evidence="11">
    <location>
        <begin position="100"/>
        <end position="118"/>
    </location>
</feature>
<protein>
    <recommendedName>
        <fullName evidence="11">GPI mannosyltransferase 1</fullName>
        <ecNumber evidence="11">2.4.1.-</ecNumber>
    </recommendedName>
    <alternativeName>
        <fullName evidence="11">GPI mannosyltransferase I</fullName>
    </alternativeName>
</protein>
<evidence type="ECO:0000256" key="5">
    <source>
        <dbReference type="ARBA" id="ARBA00022676"/>
    </source>
</evidence>
<comment type="pathway">
    <text evidence="2 11">Glycolipid biosynthesis; glycosylphosphatidylinositol-anchor biosynthesis.</text>
</comment>
<reference evidence="12 13" key="1">
    <citation type="journal article" date="2018" name="BMC Genomics">
        <title>The genome of Naegleria lovaniensis, the basis for a comparative approach to unravel pathogenicity factors of the human pathogenic amoeba N. fowleri.</title>
        <authorList>
            <person name="Liechti N."/>
            <person name="Schurch N."/>
            <person name="Bruggmann R."/>
            <person name="Wittwer M."/>
        </authorList>
    </citation>
    <scope>NUCLEOTIDE SEQUENCE [LARGE SCALE GENOMIC DNA]</scope>
    <source>
        <strain evidence="12 13">ATCC 30569</strain>
    </source>
</reference>
<dbReference type="EMBL" id="PYSW02000009">
    <property type="protein sequence ID" value="KAG2388880.1"/>
    <property type="molecule type" value="Genomic_DNA"/>
</dbReference>
<evidence type="ECO:0000313" key="12">
    <source>
        <dbReference type="EMBL" id="KAG2388880.1"/>
    </source>
</evidence>
<evidence type="ECO:0000256" key="7">
    <source>
        <dbReference type="ARBA" id="ARBA00022692"/>
    </source>
</evidence>
<dbReference type="GO" id="GO:1990529">
    <property type="term" value="C:glycosylphosphatidylinositol-mannosyltransferase I complex"/>
    <property type="evidence" value="ECO:0007669"/>
    <property type="project" value="TreeGrafter"/>
</dbReference>
<keyword evidence="7 11" id="KW-0812">Transmembrane</keyword>
<dbReference type="AlphaFoldDB" id="A0AA88GU17"/>
<dbReference type="Pfam" id="PF05007">
    <property type="entry name" value="Mannosyl_trans"/>
    <property type="match status" value="1"/>
</dbReference>
<proteinExistence type="inferred from homology"/>
<evidence type="ECO:0000256" key="10">
    <source>
        <dbReference type="ARBA" id="ARBA00023136"/>
    </source>
</evidence>
<dbReference type="GO" id="GO:0051751">
    <property type="term" value="F:alpha-1,4-mannosyltransferase activity"/>
    <property type="evidence" value="ECO:0007669"/>
    <property type="project" value="InterPro"/>
</dbReference>
<keyword evidence="4 11" id="KW-0337">GPI-anchor biosynthesis</keyword>
<sequence>MQLDEQPRTESEQESNDRLKILKQRNISFLAGIVLRMIVIVYSLWHDRNFMVKYTDVDYQVFTDAAEFVVNGESPFKRGTYRYTPLLSYIMIPNILIHPIMGKLLFCLVDLLVAWLVYELLNMNFNKFYLKENKDNNISLILTNATILFNPILVNVSTRGNADQCIVLLVLLSLYSFQKRQLVRSSIWFGLAVHFKIYPIIYLPTILIYIYFYMDFTSVTEKIKACVWYCLLSGGTCLALIALFYQFYGYQFLYESYLYHVVRSDNRHNFSIYFYYLYLDGALIEKSSKIISLLAFLPQFLSLLALSWNTTRKNFFCTIFSQTFLFVMFNKVCTVQYFVWFISIFGFTLQSYFYDKMKNNTTRFSLFVLFTWIALWFVGQGVWLSTAYRLEFLGENTFREIWMSSLLFFIINTGIALYFRPL</sequence>
<dbReference type="GO" id="GO:0006506">
    <property type="term" value="P:GPI anchor biosynthetic process"/>
    <property type="evidence" value="ECO:0007669"/>
    <property type="project" value="UniProtKB-KW"/>
</dbReference>
<evidence type="ECO:0000256" key="2">
    <source>
        <dbReference type="ARBA" id="ARBA00004687"/>
    </source>
</evidence>
<dbReference type="PANTHER" id="PTHR12886">
    <property type="entry name" value="PIG-M MANNOSYLTRANSFERASE"/>
    <property type="match status" value="1"/>
</dbReference>